<dbReference type="EMBL" id="UOFO01000005">
    <property type="protein sequence ID" value="VAW83419.1"/>
    <property type="molecule type" value="Genomic_DNA"/>
</dbReference>
<name>A0A3B0ZAY1_9ZZZZ</name>
<proteinExistence type="predicted"/>
<dbReference type="AlphaFoldDB" id="A0A3B0ZAY1"/>
<sequence>MDQAEFELQLKVWKNLAIDKQVLMRTATDALKLDPECGTAELKDALDKAIKQSIDADVRVSEAQEHASQAIVVMEKKIAASEKAQAVTESAYSVLSDDKTSADQQISAERIVHANEIKKFKTQIADKDKALKAINKALADTPENVVKKLKTLKKQKTDEANARKIIESSAVMLRKEKRELEVSSKEMKTGLESSEKIAEQYRDLHKLCLGLHKQLEPLLDDKTDLSSVPVLDEHALEVVEKLAKNEDK</sequence>
<gene>
    <name evidence="1" type="ORF">MNBD_GAMMA16-1546</name>
</gene>
<accession>A0A3B0ZAY1</accession>
<protein>
    <submittedName>
        <fullName evidence="1">Uncharacterized protein</fullName>
    </submittedName>
</protein>
<reference evidence="1" key="1">
    <citation type="submission" date="2018-06" db="EMBL/GenBank/DDBJ databases">
        <authorList>
            <person name="Zhirakovskaya E."/>
        </authorList>
    </citation>
    <scope>NUCLEOTIDE SEQUENCE</scope>
</reference>
<organism evidence="1">
    <name type="scientific">hydrothermal vent metagenome</name>
    <dbReference type="NCBI Taxonomy" id="652676"/>
    <lineage>
        <taxon>unclassified sequences</taxon>
        <taxon>metagenomes</taxon>
        <taxon>ecological metagenomes</taxon>
    </lineage>
</organism>
<evidence type="ECO:0000313" key="1">
    <source>
        <dbReference type="EMBL" id="VAW83419.1"/>
    </source>
</evidence>